<feature type="domain" description="ABC transmembrane type-2" evidence="10">
    <location>
        <begin position="31"/>
        <end position="250"/>
    </location>
</feature>
<keyword evidence="7 9" id="KW-1133">Transmembrane helix</keyword>
<dbReference type="Pfam" id="PF01061">
    <property type="entry name" value="ABC2_membrane"/>
    <property type="match status" value="1"/>
</dbReference>
<protein>
    <recommendedName>
        <fullName evidence="9">Transport permease protein</fullName>
    </recommendedName>
</protein>
<evidence type="ECO:0000256" key="3">
    <source>
        <dbReference type="ARBA" id="ARBA00022448"/>
    </source>
</evidence>
<comment type="caution">
    <text evidence="11">The sequence shown here is derived from an EMBL/GenBank/DDBJ whole genome shotgun (WGS) entry which is preliminary data.</text>
</comment>
<sequence>MVHSVHDPWNWHLLAALVRRDFKAQYRRSLIGPAWALLYSVIYLLLFIAIRSFLGIPSDGKPYAIFAAVAIVPWTFFSGAVARAGTSIMLNGQLLKKMAVRREILPTAAIILSFVDFAVASIIVIGLAFWFGLTIGWSILLLPIFVLLLAVCALGIGMMVASIGVYKRDIILGLPFVLQIWMLASPIMYPLSIVPVEWRLAYSLNPMVGILEAFRSILLDGALPDLQLSLMAVAGCGLLLLVGWTMFKTLSQYFVDVL</sequence>
<comment type="similarity">
    <text evidence="2 9">Belongs to the ABC-2 integral membrane protein family.</text>
</comment>
<proteinExistence type="inferred from homology"/>
<evidence type="ECO:0000256" key="6">
    <source>
        <dbReference type="ARBA" id="ARBA00022692"/>
    </source>
</evidence>
<evidence type="ECO:0000256" key="9">
    <source>
        <dbReference type="RuleBase" id="RU361157"/>
    </source>
</evidence>
<name>A0A967EW26_9PROT</name>
<evidence type="ECO:0000259" key="10">
    <source>
        <dbReference type="PROSITE" id="PS51012"/>
    </source>
</evidence>
<evidence type="ECO:0000313" key="12">
    <source>
        <dbReference type="Proteomes" id="UP000761264"/>
    </source>
</evidence>
<dbReference type="RefSeq" id="WP_167224315.1">
    <property type="nucleotide sequence ID" value="NZ_JAAQPH010000007.1"/>
</dbReference>
<dbReference type="InterPro" id="IPR013525">
    <property type="entry name" value="ABC2_TM"/>
</dbReference>
<evidence type="ECO:0000256" key="1">
    <source>
        <dbReference type="ARBA" id="ARBA00004429"/>
    </source>
</evidence>
<feature type="transmembrane region" description="Helical" evidence="9">
    <location>
        <begin position="170"/>
        <end position="189"/>
    </location>
</feature>
<feature type="transmembrane region" description="Helical" evidence="9">
    <location>
        <begin position="228"/>
        <end position="247"/>
    </location>
</feature>
<dbReference type="PROSITE" id="PS51012">
    <property type="entry name" value="ABC_TM2"/>
    <property type="match status" value="1"/>
</dbReference>
<evidence type="ECO:0000256" key="2">
    <source>
        <dbReference type="ARBA" id="ARBA00007783"/>
    </source>
</evidence>
<dbReference type="GO" id="GO:0140359">
    <property type="term" value="F:ABC-type transporter activity"/>
    <property type="evidence" value="ECO:0007669"/>
    <property type="project" value="InterPro"/>
</dbReference>
<reference evidence="11" key="1">
    <citation type="submission" date="2020-03" db="EMBL/GenBank/DDBJ databases">
        <title>Genome of Pelagibius litoralis DSM 21314T.</title>
        <authorList>
            <person name="Wang G."/>
        </authorList>
    </citation>
    <scope>NUCLEOTIDE SEQUENCE</scope>
    <source>
        <strain evidence="11">DSM 21314</strain>
    </source>
</reference>
<feature type="transmembrane region" description="Helical" evidence="9">
    <location>
        <begin position="62"/>
        <end position="83"/>
    </location>
</feature>
<dbReference type="AlphaFoldDB" id="A0A967EW26"/>
<evidence type="ECO:0000313" key="11">
    <source>
        <dbReference type="EMBL" id="NIA69079.1"/>
    </source>
</evidence>
<evidence type="ECO:0000256" key="4">
    <source>
        <dbReference type="ARBA" id="ARBA00022475"/>
    </source>
</evidence>
<evidence type="ECO:0000256" key="5">
    <source>
        <dbReference type="ARBA" id="ARBA00022519"/>
    </source>
</evidence>
<dbReference type="PANTHER" id="PTHR30413:SF8">
    <property type="entry name" value="TRANSPORT PERMEASE PROTEIN"/>
    <property type="match status" value="1"/>
</dbReference>
<dbReference type="EMBL" id="JAAQPH010000007">
    <property type="protein sequence ID" value="NIA69079.1"/>
    <property type="molecule type" value="Genomic_DNA"/>
</dbReference>
<feature type="transmembrane region" description="Helical" evidence="9">
    <location>
        <begin position="30"/>
        <end position="50"/>
    </location>
</feature>
<dbReference type="Proteomes" id="UP000761264">
    <property type="component" value="Unassembled WGS sequence"/>
</dbReference>
<gene>
    <name evidence="11" type="ORF">HBA54_10805</name>
</gene>
<dbReference type="PANTHER" id="PTHR30413">
    <property type="entry name" value="INNER MEMBRANE TRANSPORT PERMEASE"/>
    <property type="match status" value="1"/>
</dbReference>
<keyword evidence="12" id="KW-1185">Reference proteome</keyword>
<keyword evidence="6 9" id="KW-0812">Transmembrane</keyword>
<evidence type="ECO:0000256" key="7">
    <source>
        <dbReference type="ARBA" id="ARBA00022989"/>
    </source>
</evidence>
<feature type="transmembrane region" description="Helical" evidence="9">
    <location>
        <begin position="104"/>
        <end position="131"/>
    </location>
</feature>
<dbReference type="GO" id="GO:0005886">
    <property type="term" value="C:plasma membrane"/>
    <property type="evidence" value="ECO:0007669"/>
    <property type="project" value="UniProtKB-SubCell"/>
</dbReference>
<evidence type="ECO:0000256" key="8">
    <source>
        <dbReference type="ARBA" id="ARBA00023136"/>
    </source>
</evidence>
<dbReference type="InterPro" id="IPR047817">
    <property type="entry name" value="ABC2_TM_bact-type"/>
</dbReference>
<keyword evidence="3 9" id="KW-0813">Transport</keyword>
<accession>A0A967EW26</accession>
<organism evidence="11 12">
    <name type="scientific">Pelagibius litoralis</name>
    <dbReference type="NCBI Taxonomy" id="374515"/>
    <lineage>
        <taxon>Bacteria</taxon>
        <taxon>Pseudomonadati</taxon>
        <taxon>Pseudomonadota</taxon>
        <taxon>Alphaproteobacteria</taxon>
        <taxon>Rhodospirillales</taxon>
        <taxon>Rhodovibrionaceae</taxon>
        <taxon>Pelagibius</taxon>
    </lineage>
</organism>
<keyword evidence="4 9" id="KW-1003">Cell membrane</keyword>
<dbReference type="GO" id="GO:0015920">
    <property type="term" value="P:lipopolysaccharide transport"/>
    <property type="evidence" value="ECO:0007669"/>
    <property type="project" value="TreeGrafter"/>
</dbReference>
<keyword evidence="8 9" id="KW-0472">Membrane</keyword>
<comment type="subcellular location">
    <subcellularLocation>
        <location evidence="1 9">Cell inner membrane</location>
        <topology evidence="1 9">Multi-pass membrane protein</topology>
    </subcellularLocation>
</comment>
<keyword evidence="5" id="KW-0997">Cell inner membrane</keyword>
<feature type="transmembrane region" description="Helical" evidence="9">
    <location>
        <begin position="137"/>
        <end position="163"/>
    </location>
</feature>